<comment type="subcellular location">
    <subcellularLocation>
        <location evidence="1 8">Cell membrane</location>
        <topology evidence="1 8">Multi-pass membrane protein</topology>
    </subcellularLocation>
</comment>
<geneLocation type="plasmid" evidence="10 11">
    <name>unnamed4</name>
</geneLocation>
<feature type="transmembrane region" description="Helical" evidence="8">
    <location>
        <begin position="234"/>
        <end position="257"/>
    </location>
</feature>
<dbReference type="InterPro" id="IPR000515">
    <property type="entry name" value="MetI-like"/>
</dbReference>
<sequence length="265" mass="29006">MRVSQTTRRLTIAFVGLALIFLYAPILTNFVFSLNSDRFPTIPLGDFTLDWYRLILADALVIDAFKNTIKVALIVAPIATAMGFAAAYADYRFDFIGKKLVLIFALMPPLIPLVVIGLSMLAYLSRIGLSGTLPAVIVSHIVLTSPFAMAIIRLRFSQIDGDLEFAAQNLGASNWRAFREVIIPATKTSILAAFLLCMAVSFDEYAVTWFVGGLEETSSVRILSFLQSAVSPRINAIGSITFVTSISLILGAQFLVLRRLTKEAS</sequence>
<keyword evidence="5 8" id="KW-0812">Transmembrane</keyword>
<evidence type="ECO:0000256" key="1">
    <source>
        <dbReference type="ARBA" id="ARBA00004651"/>
    </source>
</evidence>
<evidence type="ECO:0000256" key="2">
    <source>
        <dbReference type="ARBA" id="ARBA00007069"/>
    </source>
</evidence>
<dbReference type="CDD" id="cd06261">
    <property type="entry name" value="TM_PBP2"/>
    <property type="match status" value="1"/>
</dbReference>
<evidence type="ECO:0000256" key="6">
    <source>
        <dbReference type="ARBA" id="ARBA00022989"/>
    </source>
</evidence>
<keyword evidence="4" id="KW-1003">Cell membrane</keyword>
<evidence type="ECO:0000256" key="3">
    <source>
        <dbReference type="ARBA" id="ARBA00022448"/>
    </source>
</evidence>
<dbReference type="PANTHER" id="PTHR43848:SF2">
    <property type="entry name" value="PUTRESCINE TRANSPORT SYSTEM PERMEASE PROTEIN POTI"/>
    <property type="match status" value="1"/>
</dbReference>
<keyword evidence="10" id="KW-0614">Plasmid</keyword>
<accession>A0ABZ2Y2F9</accession>
<dbReference type="Proteomes" id="UP001623232">
    <property type="component" value="Plasmid unnamed4"/>
</dbReference>
<dbReference type="InterPro" id="IPR051789">
    <property type="entry name" value="Bact_Polyamine_Transport"/>
</dbReference>
<feature type="transmembrane region" description="Helical" evidence="8">
    <location>
        <begin position="12"/>
        <end position="32"/>
    </location>
</feature>
<dbReference type="PANTHER" id="PTHR43848">
    <property type="entry name" value="PUTRESCINE TRANSPORT SYSTEM PERMEASE PROTEIN POTI"/>
    <property type="match status" value="1"/>
</dbReference>
<feature type="transmembrane region" description="Helical" evidence="8">
    <location>
        <begin position="189"/>
        <end position="214"/>
    </location>
</feature>
<name>A0ABZ2Y2F9_9RHOB</name>
<gene>
    <name evidence="10" type="ORF">QEZ52_20980</name>
</gene>
<keyword evidence="6 8" id="KW-1133">Transmembrane helix</keyword>
<evidence type="ECO:0000256" key="7">
    <source>
        <dbReference type="ARBA" id="ARBA00023136"/>
    </source>
</evidence>
<feature type="transmembrane region" description="Helical" evidence="8">
    <location>
        <begin position="69"/>
        <end position="88"/>
    </location>
</feature>
<proteinExistence type="inferred from homology"/>
<dbReference type="InterPro" id="IPR035906">
    <property type="entry name" value="MetI-like_sf"/>
</dbReference>
<comment type="similarity">
    <text evidence="2">Belongs to the binding-protein-dependent transport system permease family. CysTW subfamily.</text>
</comment>
<keyword evidence="7 8" id="KW-0472">Membrane</keyword>
<keyword evidence="3 8" id="KW-0813">Transport</keyword>
<evidence type="ECO:0000256" key="8">
    <source>
        <dbReference type="RuleBase" id="RU363032"/>
    </source>
</evidence>
<reference evidence="10 11" key="1">
    <citation type="submission" date="2023-04" db="EMBL/GenBank/DDBJ databases">
        <title>Complete genome sequence of Alisedimentitalea scapharcae.</title>
        <authorList>
            <person name="Rong J.-C."/>
            <person name="Yi M.-L."/>
            <person name="Zhao Q."/>
        </authorList>
    </citation>
    <scope>NUCLEOTIDE SEQUENCE [LARGE SCALE GENOMIC DNA]</scope>
    <source>
        <strain evidence="10 11">KCTC 42119</strain>
        <plasmid evidence="10 11">unnamed4</plasmid>
    </source>
</reference>
<dbReference type="RefSeq" id="WP_343211968.1">
    <property type="nucleotide sequence ID" value="NZ_CP123585.1"/>
</dbReference>
<protein>
    <submittedName>
        <fullName evidence="10">ABC transporter permease</fullName>
    </submittedName>
</protein>
<feature type="transmembrane region" description="Helical" evidence="8">
    <location>
        <begin position="131"/>
        <end position="152"/>
    </location>
</feature>
<evidence type="ECO:0000256" key="4">
    <source>
        <dbReference type="ARBA" id="ARBA00022475"/>
    </source>
</evidence>
<dbReference type="Pfam" id="PF00528">
    <property type="entry name" value="BPD_transp_1"/>
    <property type="match status" value="1"/>
</dbReference>
<dbReference type="EMBL" id="CP123585">
    <property type="protein sequence ID" value="WZK91260.1"/>
    <property type="molecule type" value="Genomic_DNA"/>
</dbReference>
<feature type="transmembrane region" description="Helical" evidence="8">
    <location>
        <begin position="100"/>
        <end position="125"/>
    </location>
</feature>
<keyword evidence="11" id="KW-1185">Reference proteome</keyword>
<dbReference type="PROSITE" id="PS50928">
    <property type="entry name" value="ABC_TM1"/>
    <property type="match status" value="1"/>
</dbReference>
<evidence type="ECO:0000256" key="5">
    <source>
        <dbReference type="ARBA" id="ARBA00022692"/>
    </source>
</evidence>
<organism evidence="10 11">
    <name type="scientific">Aliisedimentitalea scapharcae</name>
    <dbReference type="NCBI Taxonomy" id="1524259"/>
    <lineage>
        <taxon>Bacteria</taxon>
        <taxon>Pseudomonadati</taxon>
        <taxon>Pseudomonadota</taxon>
        <taxon>Alphaproteobacteria</taxon>
        <taxon>Rhodobacterales</taxon>
        <taxon>Roseobacteraceae</taxon>
        <taxon>Aliisedimentitalea</taxon>
    </lineage>
</organism>
<dbReference type="Gene3D" id="1.10.3720.10">
    <property type="entry name" value="MetI-like"/>
    <property type="match status" value="1"/>
</dbReference>
<evidence type="ECO:0000313" key="10">
    <source>
        <dbReference type="EMBL" id="WZK91260.1"/>
    </source>
</evidence>
<evidence type="ECO:0000313" key="11">
    <source>
        <dbReference type="Proteomes" id="UP001623232"/>
    </source>
</evidence>
<dbReference type="SUPFAM" id="SSF161098">
    <property type="entry name" value="MetI-like"/>
    <property type="match status" value="1"/>
</dbReference>
<feature type="domain" description="ABC transmembrane type-1" evidence="9">
    <location>
        <begin position="65"/>
        <end position="261"/>
    </location>
</feature>
<evidence type="ECO:0000259" key="9">
    <source>
        <dbReference type="PROSITE" id="PS50928"/>
    </source>
</evidence>